<proteinExistence type="predicted"/>
<evidence type="ECO:0000313" key="2">
    <source>
        <dbReference type="Proteomes" id="UP001617296"/>
    </source>
</evidence>
<evidence type="ECO:0000313" key="1">
    <source>
        <dbReference type="EMBL" id="MFJ2290068.1"/>
    </source>
</evidence>
<comment type="caution">
    <text evidence="1">The sequence shown here is derived from an EMBL/GenBank/DDBJ whole genome shotgun (WGS) entry which is preliminary data.</text>
</comment>
<name>A0ABW8DTT9_9PSED</name>
<dbReference type="EMBL" id="JBIUVY010000120">
    <property type="protein sequence ID" value="MFJ2290068.1"/>
    <property type="molecule type" value="Genomic_DNA"/>
</dbReference>
<feature type="non-terminal residue" evidence="1">
    <location>
        <position position="1"/>
    </location>
</feature>
<sequence>DELVAVPADFTLDSEHAWAVPCCQGQRHLLILRRTA</sequence>
<keyword evidence="2" id="KW-1185">Reference proteome</keyword>
<accession>A0ABW8DTT9</accession>
<reference evidence="1 2" key="1">
    <citation type="submission" date="2024-10" db="EMBL/GenBank/DDBJ databases">
        <title>The Natural Products Discovery Center: Release of the First 8490 Sequenced Strains for Exploring Actinobacteria Biosynthetic Diversity.</title>
        <authorList>
            <person name="Kalkreuter E."/>
            <person name="Kautsar S.A."/>
            <person name="Yang D."/>
            <person name="Bader C.D."/>
            <person name="Teijaro C.N."/>
            <person name="Fluegel L."/>
            <person name="Davis C.M."/>
            <person name="Simpson J.R."/>
            <person name="Lauterbach L."/>
            <person name="Steele A.D."/>
            <person name="Gui C."/>
            <person name="Meng S."/>
            <person name="Li G."/>
            <person name="Viehrig K."/>
            <person name="Ye F."/>
            <person name="Su P."/>
            <person name="Kiefer A.F."/>
            <person name="Nichols A."/>
            <person name="Cepeda A.J."/>
            <person name="Yan W."/>
            <person name="Fan B."/>
            <person name="Jiang Y."/>
            <person name="Adhikari A."/>
            <person name="Zheng C.-J."/>
            <person name="Schuster L."/>
            <person name="Cowan T.M."/>
            <person name="Smanski M.J."/>
            <person name="Chevrette M.G."/>
            <person name="De Carvalho L.P.S."/>
            <person name="Shen B."/>
        </authorList>
    </citation>
    <scope>NUCLEOTIDE SEQUENCE [LARGE SCALE GENOMIC DNA]</scope>
    <source>
        <strain evidence="1 2">NPDC087689</strain>
    </source>
</reference>
<dbReference type="Proteomes" id="UP001617296">
    <property type="component" value="Unassembled WGS sequence"/>
</dbReference>
<organism evidence="1 2">
    <name type="scientific">Pseudomonas iridis</name>
    <dbReference type="NCBI Taxonomy" id="2710587"/>
    <lineage>
        <taxon>Bacteria</taxon>
        <taxon>Pseudomonadati</taxon>
        <taxon>Pseudomonadota</taxon>
        <taxon>Gammaproteobacteria</taxon>
        <taxon>Pseudomonadales</taxon>
        <taxon>Pseudomonadaceae</taxon>
        <taxon>Pseudomonas</taxon>
    </lineage>
</organism>
<gene>
    <name evidence="1" type="ORF">ACIOUF_27635</name>
</gene>
<protein>
    <submittedName>
        <fullName evidence="1">16S rRNA (Guanine(527)-N(7))-methyltransferase RsmG</fullName>
    </submittedName>
</protein>